<organism evidence="2 3">
    <name type="scientific">Ideonella alba</name>
    <dbReference type="NCBI Taxonomy" id="2824118"/>
    <lineage>
        <taxon>Bacteria</taxon>
        <taxon>Pseudomonadati</taxon>
        <taxon>Pseudomonadota</taxon>
        <taxon>Betaproteobacteria</taxon>
        <taxon>Burkholderiales</taxon>
        <taxon>Sphaerotilaceae</taxon>
        <taxon>Ideonella</taxon>
    </lineage>
</organism>
<feature type="compositionally biased region" description="Low complexity" evidence="1">
    <location>
        <begin position="39"/>
        <end position="74"/>
    </location>
</feature>
<accession>A0A940YBA7</accession>
<name>A0A940YBA7_9BURK</name>
<evidence type="ECO:0000313" key="3">
    <source>
        <dbReference type="Proteomes" id="UP000676246"/>
    </source>
</evidence>
<evidence type="ECO:0000256" key="1">
    <source>
        <dbReference type="SAM" id="MobiDB-lite"/>
    </source>
</evidence>
<proteinExistence type="predicted"/>
<dbReference type="Proteomes" id="UP000676246">
    <property type="component" value="Unassembled WGS sequence"/>
</dbReference>
<comment type="caution">
    <text evidence="2">The sequence shown here is derived from an EMBL/GenBank/DDBJ whole genome shotgun (WGS) entry which is preliminary data.</text>
</comment>
<dbReference type="EMBL" id="JAGQDD010000001">
    <property type="protein sequence ID" value="MBQ0929165.1"/>
    <property type="molecule type" value="Genomic_DNA"/>
</dbReference>
<gene>
    <name evidence="2" type="ORF">KAK03_01610</name>
</gene>
<protein>
    <submittedName>
        <fullName evidence="2">DUF1800 domain-containing protein</fullName>
    </submittedName>
</protein>
<reference evidence="2 3" key="1">
    <citation type="submission" date="2021-04" db="EMBL/GenBank/DDBJ databases">
        <title>The genome sequence of Ideonella sp. 3Y2.</title>
        <authorList>
            <person name="Liu Y."/>
        </authorList>
    </citation>
    <scope>NUCLEOTIDE SEQUENCE [LARGE SCALE GENOMIC DNA]</scope>
    <source>
        <strain evidence="2 3">3Y2</strain>
    </source>
</reference>
<dbReference type="AlphaFoldDB" id="A0A940YBA7"/>
<feature type="region of interest" description="Disordered" evidence="1">
    <location>
        <begin position="38"/>
        <end position="74"/>
    </location>
</feature>
<dbReference type="Pfam" id="PF08811">
    <property type="entry name" value="DUF1800"/>
    <property type="match status" value="1"/>
</dbReference>
<dbReference type="PANTHER" id="PTHR43737">
    <property type="entry name" value="BLL7424 PROTEIN"/>
    <property type="match status" value="1"/>
</dbReference>
<keyword evidence="3" id="KW-1185">Reference proteome</keyword>
<sequence>MRQTNRRGGARRGPWSRRWQGWVGASALVLLAGCGGGDPAATDTSAEAAQAADTTGQVSTSQGGTSQTGTASTTTGTVSTFEVAQATTPATPTTRADAFRLLTQASFGPTEAEIQRVMAIGPAAWIDAQMALAPQGSHLSRWLADDAAVRARNPSLSAGAASVSSSFHQQALFGADQLRQRVAFALSEIMVVSTNDLSGRKAVSAASYLDMLRANALGNYRQLIEQVALHPAMGMYLSHLRNRKADPVGGREPDQNFARELMQLFSIGLVALNPDGTPRLVGGLPVENYGPADVEGLSQVMTGFSWAGPDTSTARFATPFLAAGDAVWRPMQGYPAFHETQAKSFLGTTVAAQATAQPSLSLRVALDTLANHASVGPFIGRQLIQRLVTSQPSPAYVARISAVWANNGAGVRGDLRAVVRAILLDPEARSATTAASPGFGKLREPVLRQTALLRALGPKSDSGQVLMEVDDDPASGLGQTPLRSPTVFNFFRPGHVPLEGQAGALGMTVPEWQTTTEVSVAGYVNHVAKLVTLGVGTHNRTSLGTRPDLHPDLSGLLPLADSPTQLVEATTARLLGPTAPAALKTLVVQGVNGIAVPVLKADGSNRAKVNDARLRRVQAAVLITAASPEFIVQR</sequence>
<dbReference type="InterPro" id="IPR014917">
    <property type="entry name" value="DUF1800"/>
</dbReference>
<dbReference type="PANTHER" id="PTHR43737:SF1">
    <property type="entry name" value="DUF1501 DOMAIN-CONTAINING PROTEIN"/>
    <property type="match status" value="1"/>
</dbReference>
<evidence type="ECO:0000313" key="2">
    <source>
        <dbReference type="EMBL" id="MBQ0929165.1"/>
    </source>
</evidence>
<dbReference type="PROSITE" id="PS51257">
    <property type="entry name" value="PROKAR_LIPOPROTEIN"/>
    <property type="match status" value="1"/>
</dbReference>